<proteinExistence type="predicted"/>
<reference evidence="2" key="1">
    <citation type="submission" date="2023-07" db="EMBL/GenBank/DDBJ databases">
        <title>Genomic Encyclopedia of Type Strains, Phase IV (KMG-IV): sequencing the most valuable type-strain genomes for metagenomic binning, comparative biology and taxonomic classification.</title>
        <authorList>
            <person name="Goeker M."/>
        </authorList>
    </citation>
    <scope>NUCLEOTIDE SEQUENCE</scope>
    <source>
        <strain evidence="2">DSM 21202</strain>
    </source>
</reference>
<dbReference type="Proteomes" id="UP001229244">
    <property type="component" value="Unassembled WGS sequence"/>
</dbReference>
<dbReference type="RefSeq" id="WP_306887175.1">
    <property type="nucleotide sequence ID" value="NZ_JAUSUL010000004.1"/>
</dbReference>
<keyword evidence="1" id="KW-0732">Signal</keyword>
<keyword evidence="3" id="KW-1185">Reference proteome</keyword>
<evidence type="ECO:0000313" key="2">
    <source>
        <dbReference type="EMBL" id="MDQ0317273.1"/>
    </source>
</evidence>
<organism evidence="2 3">
    <name type="scientific">Amorphus orientalis</name>
    <dbReference type="NCBI Taxonomy" id="649198"/>
    <lineage>
        <taxon>Bacteria</taxon>
        <taxon>Pseudomonadati</taxon>
        <taxon>Pseudomonadota</taxon>
        <taxon>Alphaproteobacteria</taxon>
        <taxon>Hyphomicrobiales</taxon>
        <taxon>Amorphaceae</taxon>
        <taxon>Amorphus</taxon>
    </lineage>
</organism>
<sequence length="174" mass="18880">MNWRNLLARALVLAAIAAFSGLGLVGPAAAQTEQEGGGEELPWSSRCTSASRDAPATCQIEQRAVITETGQLLLLVTIAVPGDSRQPILNIRTPLQLFLPAGVNIDIDERNAQKLNYQTCDQQGCYARMDISNALLDAMIKGGKLNIIIENLNRQKLTVPMSLTGFTEVYGRVR</sequence>
<comment type="caution">
    <text evidence="2">The sequence shown here is derived from an EMBL/GenBank/DDBJ whole genome shotgun (WGS) entry which is preliminary data.</text>
</comment>
<dbReference type="Gene3D" id="2.60.40.1880">
    <property type="entry name" value="Invasion associated locus B (IalB) protein"/>
    <property type="match status" value="1"/>
</dbReference>
<accession>A0AAE3VSB3</accession>
<feature type="signal peptide" evidence="1">
    <location>
        <begin position="1"/>
        <end position="30"/>
    </location>
</feature>
<evidence type="ECO:0000256" key="1">
    <source>
        <dbReference type="SAM" id="SignalP"/>
    </source>
</evidence>
<gene>
    <name evidence="2" type="ORF">J2S73_003750</name>
</gene>
<feature type="chain" id="PRO_5042056256" evidence="1">
    <location>
        <begin position="31"/>
        <end position="174"/>
    </location>
</feature>
<dbReference type="AlphaFoldDB" id="A0AAE3VSB3"/>
<dbReference type="Pfam" id="PF06776">
    <property type="entry name" value="IalB"/>
    <property type="match status" value="1"/>
</dbReference>
<dbReference type="EMBL" id="JAUSUL010000004">
    <property type="protein sequence ID" value="MDQ0317273.1"/>
    <property type="molecule type" value="Genomic_DNA"/>
</dbReference>
<evidence type="ECO:0000313" key="3">
    <source>
        <dbReference type="Proteomes" id="UP001229244"/>
    </source>
</evidence>
<protein>
    <submittedName>
        <fullName evidence="2">Invasion protein IalB</fullName>
    </submittedName>
</protein>
<name>A0AAE3VSB3_9HYPH</name>
<dbReference type="InterPro" id="IPR010642">
    <property type="entry name" value="Invasion_prot_B"/>
</dbReference>
<dbReference type="InterPro" id="IPR038696">
    <property type="entry name" value="IalB_sf"/>
</dbReference>